<accession>A0AAW1ZJ65</accession>
<dbReference type="EMBL" id="JAWDJR010000016">
    <property type="protein sequence ID" value="KAK9960476.1"/>
    <property type="molecule type" value="Genomic_DNA"/>
</dbReference>
<proteinExistence type="predicted"/>
<feature type="compositionally biased region" description="Low complexity" evidence="1">
    <location>
        <begin position="1"/>
        <end position="10"/>
    </location>
</feature>
<dbReference type="Proteomes" id="UP001479290">
    <property type="component" value="Unassembled WGS sequence"/>
</dbReference>
<keyword evidence="3" id="KW-1185">Reference proteome</keyword>
<gene>
    <name evidence="2" type="ORF">ABG768_008331</name>
</gene>
<feature type="region of interest" description="Disordered" evidence="1">
    <location>
        <begin position="35"/>
        <end position="65"/>
    </location>
</feature>
<evidence type="ECO:0000313" key="2">
    <source>
        <dbReference type="EMBL" id="KAK9960476.1"/>
    </source>
</evidence>
<organism evidence="2 3">
    <name type="scientific">Culter alburnus</name>
    <name type="common">Topmouth culter</name>
    <dbReference type="NCBI Taxonomy" id="194366"/>
    <lineage>
        <taxon>Eukaryota</taxon>
        <taxon>Metazoa</taxon>
        <taxon>Chordata</taxon>
        <taxon>Craniata</taxon>
        <taxon>Vertebrata</taxon>
        <taxon>Euteleostomi</taxon>
        <taxon>Actinopterygii</taxon>
        <taxon>Neopterygii</taxon>
        <taxon>Teleostei</taxon>
        <taxon>Ostariophysi</taxon>
        <taxon>Cypriniformes</taxon>
        <taxon>Xenocyprididae</taxon>
        <taxon>Xenocypridinae</taxon>
        <taxon>Culter</taxon>
    </lineage>
</organism>
<reference evidence="2 3" key="1">
    <citation type="submission" date="2024-05" db="EMBL/GenBank/DDBJ databases">
        <title>A high-quality chromosomal-level genome assembly of Topmouth culter (Culter alburnus).</title>
        <authorList>
            <person name="Zhao H."/>
        </authorList>
    </citation>
    <scope>NUCLEOTIDE SEQUENCE [LARGE SCALE GENOMIC DNA]</scope>
    <source>
        <strain evidence="2">CATC2023</strain>
        <tissue evidence="2">Muscle</tissue>
    </source>
</reference>
<comment type="caution">
    <text evidence="2">The sequence shown here is derived from an EMBL/GenBank/DDBJ whole genome shotgun (WGS) entry which is preliminary data.</text>
</comment>
<feature type="region of interest" description="Disordered" evidence="1">
    <location>
        <begin position="82"/>
        <end position="108"/>
    </location>
</feature>
<dbReference type="AlphaFoldDB" id="A0AAW1ZJ65"/>
<feature type="compositionally biased region" description="Basic and acidic residues" evidence="1">
    <location>
        <begin position="35"/>
        <end position="57"/>
    </location>
</feature>
<name>A0AAW1ZJ65_CULAL</name>
<evidence type="ECO:0000313" key="3">
    <source>
        <dbReference type="Proteomes" id="UP001479290"/>
    </source>
</evidence>
<protein>
    <submittedName>
        <fullName evidence="2">Uncharacterized protein</fullName>
    </submittedName>
</protein>
<evidence type="ECO:0000256" key="1">
    <source>
        <dbReference type="SAM" id="MobiDB-lite"/>
    </source>
</evidence>
<sequence length="108" mass="12143">MSASSPSSPSGTERFRPGRRNAEIYRLFGLDNDSRQSTRCGRESEKVKSIGEGEKQRCFPGPSSSLNRFVKTPRLIYAKRSPCRRERASPEHFLSPDPHFDASVRGAQ</sequence>
<feature type="region of interest" description="Disordered" evidence="1">
    <location>
        <begin position="1"/>
        <end position="20"/>
    </location>
</feature>